<feature type="compositionally biased region" description="Basic residues" evidence="1">
    <location>
        <begin position="121"/>
        <end position="132"/>
    </location>
</feature>
<dbReference type="Pfam" id="PF00564">
    <property type="entry name" value="PB1"/>
    <property type="match status" value="1"/>
</dbReference>
<evidence type="ECO:0000256" key="1">
    <source>
        <dbReference type="SAM" id="MobiDB-lite"/>
    </source>
</evidence>
<dbReference type="Gene3D" id="3.10.20.90">
    <property type="entry name" value="Phosphatidylinositol 3-kinase Catalytic Subunit, Chain A, domain 1"/>
    <property type="match status" value="1"/>
</dbReference>
<dbReference type="SUPFAM" id="SSF54277">
    <property type="entry name" value="CAD &amp; PB1 domains"/>
    <property type="match status" value="1"/>
</dbReference>
<dbReference type="EMBL" id="OU015569">
    <property type="protein sequence ID" value="CAG5100220.1"/>
    <property type="molecule type" value="Genomic_DNA"/>
</dbReference>
<dbReference type="Proteomes" id="UP001158576">
    <property type="component" value="Chromosome XSR"/>
</dbReference>
<feature type="region of interest" description="Disordered" evidence="1">
    <location>
        <begin position="95"/>
        <end position="141"/>
    </location>
</feature>
<protein>
    <submittedName>
        <fullName evidence="3">Oidioi.mRNA.OKI2018_I69.XSR.g16899.t1.cds</fullName>
    </submittedName>
</protein>
<gene>
    <name evidence="3" type="ORF">OKIOD_LOCUS8457</name>
</gene>
<evidence type="ECO:0000259" key="2">
    <source>
        <dbReference type="Pfam" id="PF00564"/>
    </source>
</evidence>
<organism evidence="3 4">
    <name type="scientific">Oikopleura dioica</name>
    <name type="common">Tunicate</name>
    <dbReference type="NCBI Taxonomy" id="34765"/>
    <lineage>
        <taxon>Eukaryota</taxon>
        <taxon>Metazoa</taxon>
        <taxon>Chordata</taxon>
        <taxon>Tunicata</taxon>
        <taxon>Appendicularia</taxon>
        <taxon>Copelata</taxon>
        <taxon>Oikopleuridae</taxon>
        <taxon>Oikopleura</taxon>
    </lineage>
</organism>
<keyword evidence="4" id="KW-1185">Reference proteome</keyword>
<feature type="domain" description="PB1" evidence="2">
    <location>
        <begin position="19"/>
        <end position="82"/>
    </location>
</feature>
<accession>A0ABN7SHJ4</accession>
<name>A0ABN7SHJ4_OIKDI</name>
<evidence type="ECO:0000313" key="3">
    <source>
        <dbReference type="EMBL" id="CAG5100220.1"/>
    </source>
</evidence>
<evidence type="ECO:0000313" key="4">
    <source>
        <dbReference type="Proteomes" id="UP001158576"/>
    </source>
</evidence>
<reference evidence="3 4" key="1">
    <citation type="submission" date="2021-04" db="EMBL/GenBank/DDBJ databases">
        <authorList>
            <person name="Bliznina A."/>
        </authorList>
    </citation>
    <scope>NUCLEOTIDE SEQUENCE [LARGE SCALE GENOMIC DNA]</scope>
</reference>
<sequence length="141" mass="16603">MQVKVILHRGPSEEVLPRKEIRRFFLEKLDSFQHLKDQVIMLYDDLTADTTLRFLWTDEEGDNVQFSSDKEMKEAVNFFQNQQGENKLFKLIVRFPQPPPPPAAQKAAPTKEPKETTTTGKTRRRWRRRSRRSTSASARRT</sequence>
<proteinExistence type="predicted"/>
<dbReference type="InterPro" id="IPR000270">
    <property type="entry name" value="PB1_dom"/>
</dbReference>